<dbReference type="RefSeq" id="WP_221024792.1">
    <property type="nucleotide sequence ID" value="NZ_JAIEZQ010000002.1"/>
</dbReference>
<dbReference type="Proteomes" id="UP000754710">
    <property type="component" value="Unassembled WGS sequence"/>
</dbReference>
<organism evidence="1 2">
    <name type="scientific">Nocardioides jiangsuensis</name>
    <dbReference type="NCBI Taxonomy" id="2866161"/>
    <lineage>
        <taxon>Bacteria</taxon>
        <taxon>Bacillati</taxon>
        <taxon>Actinomycetota</taxon>
        <taxon>Actinomycetes</taxon>
        <taxon>Propionibacteriales</taxon>
        <taxon>Nocardioidaceae</taxon>
        <taxon>Nocardioides</taxon>
    </lineage>
</organism>
<evidence type="ECO:0000313" key="1">
    <source>
        <dbReference type="EMBL" id="MBY9074981.1"/>
    </source>
</evidence>
<reference evidence="1 2" key="1">
    <citation type="submission" date="2021-08" db="EMBL/GenBank/DDBJ databases">
        <title>Nocardioides bacterium WL0053 sp. nov., isolated from the sediment.</title>
        <authorList>
            <person name="Wang L."/>
            <person name="Zhang D."/>
            <person name="Zhang A."/>
        </authorList>
    </citation>
    <scope>NUCLEOTIDE SEQUENCE [LARGE SCALE GENOMIC DNA]</scope>
    <source>
        <strain evidence="1 2">WL0053</strain>
    </source>
</reference>
<keyword evidence="2" id="KW-1185">Reference proteome</keyword>
<evidence type="ECO:0000313" key="2">
    <source>
        <dbReference type="Proteomes" id="UP000754710"/>
    </source>
</evidence>
<gene>
    <name evidence="1" type="ORF">K1X13_09140</name>
</gene>
<name>A0ABS7RJR9_9ACTN</name>
<sequence length="81" mass="8364">MLVGLVLVALVLAAWWRRPVPLAALSVLWMVVNEPMEGAILFSVTDTRGLTAADLTGLAGLALAASRLMLRTSGSTGGGDT</sequence>
<dbReference type="EMBL" id="JAIEZQ010000002">
    <property type="protein sequence ID" value="MBY9074981.1"/>
    <property type="molecule type" value="Genomic_DNA"/>
</dbReference>
<comment type="caution">
    <text evidence="1">The sequence shown here is derived from an EMBL/GenBank/DDBJ whole genome shotgun (WGS) entry which is preliminary data.</text>
</comment>
<protein>
    <submittedName>
        <fullName evidence="1">Uncharacterized protein</fullName>
    </submittedName>
</protein>
<proteinExistence type="predicted"/>
<accession>A0ABS7RJR9</accession>